<gene>
    <name evidence="1" type="ORF">CVLEPA_LOCUS8080</name>
</gene>
<evidence type="ECO:0000313" key="2">
    <source>
        <dbReference type="Proteomes" id="UP001642483"/>
    </source>
</evidence>
<organism evidence="1 2">
    <name type="scientific">Clavelina lepadiformis</name>
    <name type="common">Light-bulb sea squirt</name>
    <name type="synonym">Ascidia lepadiformis</name>
    <dbReference type="NCBI Taxonomy" id="159417"/>
    <lineage>
        <taxon>Eukaryota</taxon>
        <taxon>Metazoa</taxon>
        <taxon>Chordata</taxon>
        <taxon>Tunicata</taxon>
        <taxon>Ascidiacea</taxon>
        <taxon>Aplousobranchia</taxon>
        <taxon>Clavelinidae</taxon>
        <taxon>Clavelina</taxon>
    </lineage>
</organism>
<proteinExistence type="predicted"/>
<dbReference type="Proteomes" id="UP001642483">
    <property type="component" value="Unassembled WGS sequence"/>
</dbReference>
<evidence type="ECO:0000313" key="1">
    <source>
        <dbReference type="EMBL" id="CAK8678129.1"/>
    </source>
</evidence>
<sequence length="106" mass="12197">MRLICLYRTKRKKGKDPKKNCTSRPNDLVYRCSEQKLQFTTSQSKLIVVFVFTTNSIYTSFAAECILRENFTEMADFAAGIRTVNLCFMYATKETNGSKNVETIDL</sequence>
<comment type="caution">
    <text evidence="1">The sequence shown here is derived from an EMBL/GenBank/DDBJ whole genome shotgun (WGS) entry which is preliminary data.</text>
</comment>
<keyword evidence="2" id="KW-1185">Reference proteome</keyword>
<protein>
    <submittedName>
        <fullName evidence="1">Uncharacterized protein</fullName>
    </submittedName>
</protein>
<name>A0ABP0FEP5_CLALP</name>
<accession>A0ABP0FEP5</accession>
<dbReference type="EMBL" id="CAWYQH010000046">
    <property type="protein sequence ID" value="CAK8678129.1"/>
    <property type="molecule type" value="Genomic_DNA"/>
</dbReference>
<reference evidence="1 2" key="1">
    <citation type="submission" date="2024-02" db="EMBL/GenBank/DDBJ databases">
        <authorList>
            <person name="Daric V."/>
            <person name="Darras S."/>
        </authorList>
    </citation>
    <scope>NUCLEOTIDE SEQUENCE [LARGE SCALE GENOMIC DNA]</scope>
</reference>